<keyword evidence="7" id="KW-1185">Reference proteome</keyword>
<dbReference type="EMBL" id="VLTJ01000042">
    <property type="protein sequence ID" value="TSH88934.1"/>
    <property type="molecule type" value="Genomic_DNA"/>
</dbReference>
<evidence type="ECO:0000256" key="2">
    <source>
        <dbReference type="ARBA" id="ARBA00007812"/>
    </source>
</evidence>
<comment type="similarity">
    <text evidence="2">Belongs to the TPP enzyme family.</text>
</comment>
<comment type="cofactor">
    <cofactor evidence="1">
        <name>thiamine diphosphate</name>
        <dbReference type="ChEBI" id="CHEBI:58937"/>
    </cofactor>
</comment>
<evidence type="ECO:0000256" key="4">
    <source>
        <dbReference type="SAM" id="MobiDB-lite"/>
    </source>
</evidence>
<evidence type="ECO:0000256" key="1">
    <source>
        <dbReference type="ARBA" id="ARBA00001964"/>
    </source>
</evidence>
<sequence length="275" mass="29799">MRRHRRPWAAGAPRRARATLGRSRHAAGLRPRSPTRPTGVRGGHQPDPACPGQPHPVVPQALRAPEQRPQGPAQGLRNRRRPAGRRQTGAGPVDRSAARPAARAGGARRHGRARGSPRDQIIPFYRATVPNSYLGWGKSHGLGLTIGAKLARPDKLCVNFMGDAAFGMTGLDFETAVRCDAPILTIVFNNSIMACEGGHMELSHRLYRSRDIGGDYAGLARDLGGWSERVEEPGAIAGALRRACEQTRNGRAALLEVITAEETRFSHRKPALPKD</sequence>
<name>A0A556A7T0_9BURK</name>
<evidence type="ECO:0000313" key="7">
    <source>
        <dbReference type="Proteomes" id="UP000318405"/>
    </source>
</evidence>
<dbReference type="SUPFAM" id="SSF52518">
    <property type="entry name" value="Thiamin diphosphate-binding fold (THDP-binding)"/>
    <property type="match status" value="1"/>
</dbReference>
<keyword evidence="3" id="KW-0786">Thiamine pyrophosphate</keyword>
<evidence type="ECO:0000313" key="6">
    <source>
        <dbReference type="EMBL" id="TSH88934.1"/>
    </source>
</evidence>
<feature type="compositionally biased region" description="Basic residues" evidence="4">
    <location>
        <begin position="14"/>
        <end position="27"/>
    </location>
</feature>
<dbReference type="PANTHER" id="PTHR18968">
    <property type="entry name" value="THIAMINE PYROPHOSPHATE ENZYMES"/>
    <property type="match status" value="1"/>
</dbReference>
<accession>A0A556A7T0</accession>
<dbReference type="GO" id="GO:0030976">
    <property type="term" value="F:thiamine pyrophosphate binding"/>
    <property type="evidence" value="ECO:0007669"/>
    <property type="project" value="InterPro"/>
</dbReference>
<feature type="domain" description="Thiamine pyrophosphate enzyme TPP-binding" evidence="5">
    <location>
        <begin position="125"/>
        <end position="256"/>
    </location>
</feature>
<evidence type="ECO:0000256" key="3">
    <source>
        <dbReference type="ARBA" id="ARBA00023052"/>
    </source>
</evidence>
<dbReference type="InterPro" id="IPR011766">
    <property type="entry name" value="TPP_enzyme_TPP-bd"/>
</dbReference>
<dbReference type="GO" id="GO:0050660">
    <property type="term" value="F:flavin adenine dinucleotide binding"/>
    <property type="evidence" value="ECO:0007669"/>
    <property type="project" value="TreeGrafter"/>
</dbReference>
<protein>
    <recommendedName>
        <fullName evidence="5">Thiamine pyrophosphate enzyme TPP-binding domain-containing protein</fullName>
    </recommendedName>
</protein>
<dbReference type="GO" id="GO:0009097">
    <property type="term" value="P:isoleucine biosynthetic process"/>
    <property type="evidence" value="ECO:0007669"/>
    <property type="project" value="TreeGrafter"/>
</dbReference>
<feature type="compositionally biased region" description="Basic residues" evidence="4">
    <location>
        <begin position="106"/>
        <end position="115"/>
    </location>
</feature>
<dbReference type="InterPro" id="IPR029061">
    <property type="entry name" value="THDP-binding"/>
</dbReference>
<dbReference type="InterPro" id="IPR000399">
    <property type="entry name" value="TPP-bd_CS"/>
</dbReference>
<dbReference type="GO" id="GO:0003984">
    <property type="term" value="F:acetolactate synthase activity"/>
    <property type="evidence" value="ECO:0007669"/>
    <property type="project" value="TreeGrafter"/>
</dbReference>
<evidence type="ECO:0000259" key="5">
    <source>
        <dbReference type="Pfam" id="PF02775"/>
    </source>
</evidence>
<feature type="region of interest" description="Disordered" evidence="4">
    <location>
        <begin position="1"/>
        <end position="119"/>
    </location>
</feature>
<dbReference type="Pfam" id="PF02775">
    <property type="entry name" value="TPP_enzyme_C"/>
    <property type="match status" value="1"/>
</dbReference>
<dbReference type="GO" id="GO:0000287">
    <property type="term" value="F:magnesium ion binding"/>
    <property type="evidence" value="ECO:0007669"/>
    <property type="project" value="InterPro"/>
</dbReference>
<dbReference type="Gene3D" id="3.40.50.970">
    <property type="match status" value="1"/>
</dbReference>
<dbReference type="InterPro" id="IPR045229">
    <property type="entry name" value="TPP_enz"/>
</dbReference>
<proteinExistence type="inferred from homology"/>
<reference evidence="6 7" key="1">
    <citation type="submission" date="2019-07" db="EMBL/GenBank/DDBJ databases">
        <title>Qingshengfaniella alkalisoli gen. nov., sp. nov., isolated from saline soil.</title>
        <authorList>
            <person name="Xu L."/>
            <person name="Huang X.-X."/>
            <person name="Sun J.-Q."/>
        </authorList>
    </citation>
    <scope>NUCLEOTIDE SEQUENCE [LARGE SCALE GENOMIC DNA]</scope>
    <source>
        <strain evidence="6 7">DSM 27279</strain>
    </source>
</reference>
<comment type="caution">
    <text evidence="6">The sequence shown here is derived from an EMBL/GenBank/DDBJ whole genome shotgun (WGS) entry which is preliminary data.</text>
</comment>
<dbReference type="GO" id="GO:0005948">
    <property type="term" value="C:acetolactate synthase complex"/>
    <property type="evidence" value="ECO:0007669"/>
    <property type="project" value="TreeGrafter"/>
</dbReference>
<organism evidence="6 7">
    <name type="scientific">Verticiella sediminum</name>
    <dbReference type="NCBI Taxonomy" id="1247510"/>
    <lineage>
        <taxon>Bacteria</taxon>
        <taxon>Pseudomonadati</taxon>
        <taxon>Pseudomonadota</taxon>
        <taxon>Betaproteobacteria</taxon>
        <taxon>Burkholderiales</taxon>
        <taxon>Alcaligenaceae</taxon>
        <taxon>Verticiella</taxon>
    </lineage>
</organism>
<dbReference type="Proteomes" id="UP000318405">
    <property type="component" value="Unassembled WGS sequence"/>
</dbReference>
<dbReference type="OrthoDB" id="2254214at2"/>
<gene>
    <name evidence="6" type="ORF">FOZ76_25215</name>
</gene>
<dbReference type="AlphaFoldDB" id="A0A556A7T0"/>
<dbReference type="PROSITE" id="PS00187">
    <property type="entry name" value="TPP_ENZYMES"/>
    <property type="match status" value="1"/>
</dbReference>
<dbReference type="PANTHER" id="PTHR18968:SF13">
    <property type="entry name" value="ACETOLACTATE SYNTHASE CATALYTIC SUBUNIT, MITOCHONDRIAL"/>
    <property type="match status" value="1"/>
</dbReference>
<dbReference type="GO" id="GO:0009099">
    <property type="term" value="P:L-valine biosynthetic process"/>
    <property type="evidence" value="ECO:0007669"/>
    <property type="project" value="TreeGrafter"/>
</dbReference>
<feature type="compositionally biased region" description="Pro residues" evidence="4">
    <location>
        <begin position="48"/>
        <end position="57"/>
    </location>
</feature>